<dbReference type="InterPro" id="IPR042216">
    <property type="entry name" value="MitoNEET_CISD"/>
</dbReference>
<name>N1V2L1_9MICC</name>
<dbReference type="SMART" id="SM00704">
    <property type="entry name" value="ZnF_CDGSH"/>
    <property type="match status" value="1"/>
</dbReference>
<dbReference type="Gene3D" id="3.90.550.10">
    <property type="entry name" value="Spore Coat Polysaccharide Biosynthesis Protein SpsA, Chain A"/>
    <property type="match status" value="1"/>
</dbReference>
<dbReference type="GO" id="GO:0051537">
    <property type="term" value="F:2 iron, 2 sulfur cluster binding"/>
    <property type="evidence" value="ECO:0007669"/>
    <property type="project" value="UniProtKB-KW"/>
</dbReference>
<accession>N1V2L1</accession>
<dbReference type="Pfam" id="PF09360">
    <property type="entry name" value="zf-CDGSH"/>
    <property type="match status" value="1"/>
</dbReference>
<reference evidence="6 7" key="1">
    <citation type="journal article" date="2013" name="Genome Announc.">
        <title>Draft Genome Sequence of Arthrobacter crystallopoietes Strain BAB-32, Revealing Genes for Bioremediation.</title>
        <authorList>
            <person name="Joshi M.N."/>
            <person name="Pandit A.S."/>
            <person name="Sharma A."/>
            <person name="Pandya R.V."/>
            <person name="Desai S.M."/>
            <person name="Saxena A.K."/>
            <person name="Bagatharia S.B."/>
        </authorList>
    </citation>
    <scope>NUCLEOTIDE SEQUENCE [LARGE SCALE GENOMIC DNA]</scope>
    <source>
        <strain evidence="6 7">BAB-32</strain>
    </source>
</reference>
<keyword evidence="4" id="KW-0411">Iron-sulfur</keyword>
<dbReference type="EMBL" id="ANPE02000125">
    <property type="protein sequence ID" value="EMY34234.1"/>
    <property type="molecule type" value="Genomic_DNA"/>
</dbReference>
<dbReference type="GO" id="GO:0005737">
    <property type="term" value="C:cytoplasm"/>
    <property type="evidence" value="ECO:0007669"/>
    <property type="project" value="UniProtKB-ARBA"/>
</dbReference>
<dbReference type="Gene3D" id="3.40.5.90">
    <property type="entry name" value="CDGSH iron-sulfur domain, mitoNEET-type"/>
    <property type="match status" value="1"/>
</dbReference>
<dbReference type="AlphaFoldDB" id="N1V2L1"/>
<dbReference type="SUPFAM" id="SSF53448">
    <property type="entry name" value="Nucleotide-diphospho-sugar transferases"/>
    <property type="match status" value="1"/>
</dbReference>
<organism evidence="6 7">
    <name type="scientific">Arthrobacter crystallopoietes BAB-32</name>
    <dbReference type="NCBI Taxonomy" id="1246476"/>
    <lineage>
        <taxon>Bacteria</taxon>
        <taxon>Bacillati</taxon>
        <taxon>Actinomycetota</taxon>
        <taxon>Actinomycetes</taxon>
        <taxon>Micrococcales</taxon>
        <taxon>Micrococcaceae</taxon>
        <taxon>Crystallibacter</taxon>
    </lineage>
</organism>
<comment type="caution">
    <text evidence="6">The sequence shown here is derived from an EMBL/GenBank/DDBJ whole genome shotgun (WGS) entry which is preliminary data.</text>
</comment>
<evidence type="ECO:0000256" key="4">
    <source>
        <dbReference type="ARBA" id="ARBA00023014"/>
    </source>
</evidence>
<dbReference type="InterPro" id="IPR018967">
    <property type="entry name" value="FeS-contain_CDGSH-typ"/>
</dbReference>
<keyword evidence="3" id="KW-0408">Iron</keyword>
<gene>
    <name evidence="6" type="ORF">D477_010731</name>
</gene>
<keyword evidence="7" id="KW-1185">Reference proteome</keyword>
<dbReference type="GO" id="GO:0046872">
    <property type="term" value="F:metal ion binding"/>
    <property type="evidence" value="ECO:0007669"/>
    <property type="project" value="UniProtKB-KW"/>
</dbReference>
<protein>
    <recommendedName>
        <fullName evidence="5">Iron-binding zinc finger CDGSH type domain-containing protein</fullName>
    </recommendedName>
</protein>
<dbReference type="Proteomes" id="UP000010729">
    <property type="component" value="Unassembled WGS sequence"/>
</dbReference>
<dbReference type="InterPro" id="IPR029044">
    <property type="entry name" value="Nucleotide-diphossugar_trans"/>
</dbReference>
<sequence>MAGRPFRARRHRSGARLMLEDAAPPRPDMEDGLLLAEAEYILPLRWAADDGLAELTQYLRKLAGWIRVTVVDGSPPELFAAHGRAWQGLVRQLPPNPANGRNGKAAGVMTGVQASSAEFLVLADDDVRYTLPALSRLVGLLGEADLVRPQNFFLRWPWHARWDTARSLLNRAFGSDYPGTLAVRKSVLDATGGYDGNVLFENLELIRTVEAAGGRQVRADDLYVGRIPPATGHFRGQRVRQAYDSLAQPGRLAVELSLLPVFAWAARRPSRWVPLLLAAMGAAEAGRRRHRGAAVFPATSALWAPCWLLERAACSWLAVGQRLAGGVNYAGRRMPRAGTSFRRLRRRYRALRLSASTTRRPTMATSETNKPAAGTVVACPNGPLLLRGDVEILTETGEPVPRSRKTVALCRCGASSIKPYCDGTHKLIGFTTGTASGAAAPSREEA</sequence>
<evidence type="ECO:0000313" key="6">
    <source>
        <dbReference type="EMBL" id="EMY34234.1"/>
    </source>
</evidence>
<dbReference type="CDD" id="cd00761">
    <property type="entry name" value="Glyco_tranf_GTA_type"/>
    <property type="match status" value="1"/>
</dbReference>
<feature type="domain" description="Iron-binding zinc finger CDGSH type" evidence="5">
    <location>
        <begin position="387"/>
        <end position="431"/>
    </location>
</feature>
<keyword evidence="1" id="KW-0001">2Fe-2S</keyword>
<evidence type="ECO:0000256" key="2">
    <source>
        <dbReference type="ARBA" id="ARBA00022723"/>
    </source>
</evidence>
<evidence type="ECO:0000313" key="7">
    <source>
        <dbReference type="Proteomes" id="UP000010729"/>
    </source>
</evidence>
<evidence type="ECO:0000259" key="5">
    <source>
        <dbReference type="SMART" id="SM00704"/>
    </source>
</evidence>
<evidence type="ECO:0000256" key="3">
    <source>
        <dbReference type="ARBA" id="ARBA00023004"/>
    </source>
</evidence>
<evidence type="ECO:0000256" key="1">
    <source>
        <dbReference type="ARBA" id="ARBA00022714"/>
    </source>
</evidence>
<proteinExistence type="predicted"/>
<keyword evidence="2" id="KW-0479">Metal-binding</keyword>